<dbReference type="eggNOG" id="ENOG502QUG3">
    <property type="taxonomic scope" value="Eukaryota"/>
</dbReference>
<comment type="subunit">
    <text evidence="2">Homodimer.</text>
</comment>
<evidence type="ECO:0000256" key="5">
    <source>
        <dbReference type="ARBA" id="ARBA00023163"/>
    </source>
</evidence>
<keyword evidence="6" id="KW-0539">Nucleus</keyword>
<gene>
    <name evidence="9" type="ORF">L484_021925</name>
</gene>
<feature type="compositionally biased region" description="Polar residues" evidence="7">
    <location>
        <begin position="212"/>
        <end position="228"/>
    </location>
</feature>
<evidence type="ECO:0000256" key="4">
    <source>
        <dbReference type="ARBA" id="ARBA00023125"/>
    </source>
</evidence>
<dbReference type="InterPro" id="IPR045239">
    <property type="entry name" value="bHLH95_bHLH"/>
</dbReference>
<dbReference type="InterPro" id="IPR011598">
    <property type="entry name" value="bHLH_dom"/>
</dbReference>
<evidence type="ECO:0000256" key="2">
    <source>
        <dbReference type="ARBA" id="ARBA00011738"/>
    </source>
</evidence>
<dbReference type="Proteomes" id="UP000030645">
    <property type="component" value="Unassembled WGS sequence"/>
</dbReference>
<dbReference type="GO" id="GO:0005634">
    <property type="term" value="C:nucleus"/>
    <property type="evidence" value="ECO:0007669"/>
    <property type="project" value="UniProtKB-SubCell"/>
</dbReference>
<dbReference type="InterPro" id="IPR045843">
    <property type="entry name" value="IND-like"/>
</dbReference>
<dbReference type="AlphaFoldDB" id="W9SSZ3"/>
<dbReference type="PROSITE" id="PS50888">
    <property type="entry name" value="BHLH"/>
    <property type="match status" value="1"/>
</dbReference>
<dbReference type="InterPro" id="IPR036638">
    <property type="entry name" value="HLH_DNA-bd_sf"/>
</dbReference>
<keyword evidence="5" id="KW-0804">Transcription</keyword>
<dbReference type="EMBL" id="KE346040">
    <property type="protein sequence ID" value="EXC25054.1"/>
    <property type="molecule type" value="Genomic_DNA"/>
</dbReference>
<comment type="subcellular location">
    <subcellularLocation>
        <location evidence="1">Nucleus</location>
    </subcellularLocation>
</comment>
<organism evidence="9 10">
    <name type="scientific">Morus notabilis</name>
    <dbReference type="NCBI Taxonomy" id="981085"/>
    <lineage>
        <taxon>Eukaryota</taxon>
        <taxon>Viridiplantae</taxon>
        <taxon>Streptophyta</taxon>
        <taxon>Embryophyta</taxon>
        <taxon>Tracheophyta</taxon>
        <taxon>Spermatophyta</taxon>
        <taxon>Magnoliopsida</taxon>
        <taxon>eudicotyledons</taxon>
        <taxon>Gunneridae</taxon>
        <taxon>Pentapetalae</taxon>
        <taxon>rosids</taxon>
        <taxon>fabids</taxon>
        <taxon>Rosales</taxon>
        <taxon>Moraceae</taxon>
        <taxon>Moreae</taxon>
        <taxon>Morus</taxon>
    </lineage>
</organism>
<dbReference type="CDD" id="cd11393">
    <property type="entry name" value="bHLH_AtbHLH_like"/>
    <property type="match status" value="1"/>
</dbReference>
<feature type="domain" description="BHLH" evidence="8">
    <location>
        <begin position="310"/>
        <end position="359"/>
    </location>
</feature>
<sequence length="437" mass="47743">MESANLQLPDQLVGSPAPLAAPSCYGFGSNLANWSSSTPTTTFSNVTNVGDYSNSNSDGIVSNSPTRQISTTDHHHHHHNILVSDHHIPRNTSTTTSNLIQDLGFPWSSTSHQFAAYNDQLAKIKEEFSEMSFPKFTEMLNSPFNSTDADYGNSLLTTHMIKNQHNKDNIFRDLSCSSNSTSTPTNRQNPLVKTLSSSCQINAPEFDHSNDHTTNSTNIGHRQSSSSTFGKEGLAVGCRGQFSQIYPSVNISNLSTQHSLMGMNMINLKPGINLDHLAASARFCNNTDMTSTTTFGQPLSNFGVDSIQQQQRTSYGLSKAVRKEKLGDRIAALQQLVSPFGKTDTASVLMEAIGYIKFLQNQVETLSVPYMKSSRNKSCKTVQGGLKDHQDDNEETKRDLKSRGLCLVPLSCMSYVTGDGGGESIWPPVPNFGGRIT</sequence>
<evidence type="ECO:0000256" key="7">
    <source>
        <dbReference type="SAM" id="MobiDB-lite"/>
    </source>
</evidence>
<feature type="region of interest" description="Disordered" evidence="7">
    <location>
        <begin position="54"/>
        <end position="77"/>
    </location>
</feature>
<protein>
    <recommendedName>
        <fullName evidence="8">BHLH domain-containing protein</fullName>
    </recommendedName>
</protein>
<keyword evidence="3" id="KW-0805">Transcription regulation</keyword>
<dbReference type="GO" id="GO:0046983">
    <property type="term" value="F:protein dimerization activity"/>
    <property type="evidence" value="ECO:0007669"/>
    <property type="project" value="InterPro"/>
</dbReference>
<dbReference type="STRING" id="981085.W9SSZ3"/>
<feature type="compositionally biased region" description="Polar residues" evidence="7">
    <location>
        <begin position="54"/>
        <end position="71"/>
    </location>
</feature>
<dbReference type="PANTHER" id="PTHR16223:SF56">
    <property type="entry name" value="TRANSCRIPTION FACTOR BHLH110"/>
    <property type="match status" value="1"/>
</dbReference>
<evidence type="ECO:0000313" key="10">
    <source>
        <dbReference type="Proteomes" id="UP000030645"/>
    </source>
</evidence>
<keyword evidence="10" id="KW-1185">Reference proteome</keyword>
<accession>W9SSZ3</accession>
<proteinExistence type="predicted"/>
<keyword evidence="4" id="KW-0238">DNA-binding</keyword>
<evidence type="ECO:0000256" key="3">
    <source>
        <dbReference type="ARBA" id="ARBA00023015"/>
    </source>
</evidence>
<dbReference type="Gene3D" id="4.10.280.10">
    <property type="entry name" value="Helix-loop-helix DNA-binding domain"/>
    <property type="match status" value="1"/>
</dbReference>
<reference evidence="10" key="1">
    <citation type="submission" date="2013-01" db="EMBL/GenBank/DDBJ databases">
        <title>Draft Genome Sequence of a Mulberry Tree, Morus notabilis C.K. Schneid.</title>
        <authorList>
            <person name="He N."/>
            <person name="Zhao S."/>
        </authorList>
    </citation>
    <scope>NUCLEOTIDE SEQUENCE</scope>
</reference>
<evidence type="ECO:0000256" key="1">
    <source>
        <dbReference type="ARBA" id="ARBA00004123"/>
    </source>
</evidence>
<name>W9SSZ3_9ROSA</name>
<evidence type="ECO:0000259" key="8">
    <source>
        <dbReference type="PROSITE" id="PS50888"/>
    </source>
</evidence>
<feature type="region of interest" description="Disordered" evidence="7">
    <location>
        <begin position="209"/>
        <end position="228"/>
    </location>
</feature>
<dbReference type="SUPFAM" id="SSF47459">
    <property type="entry name" value="HLH, helix-loop-helix DNA-binding domain"/>
    <property type="match status" value="1"/>
</dbReference>
<dbReference type="PANTHER" id="PTHR16223">
    <property type="entry name" value="TRANSCRIPTION FACTOR BHLH83-RELATED"/>
    <property type="match status" value="1"/>
</dbReference>
<dbReference type="GO" id="GO:0000981">
    <property type="term" value="F:DNA-binding transcription factor activity, RNA polymerase II-specific"/>
    <property type="evidence" value="ECO:0007669"/>
    <property type="project" value="TreeGrafter"/>
</dbReference>
<evidence type="ECO:0000313" key="9">
    <source>
        <dbReference type="EMBL" id="EXC25054.1"/>
    </source>
</evidence>
<evidence type="ECO:0000256" key="6">
    <source>
        <dbReference type="ARBA" id="ARBA00023242"/>
    </source>
</evidence>
<dbReference type="GO" id="GO:0000978">
    <property type="term" value="F:RNA polymerase II cis-regulatory region sequence-specific DNA binding"/>
    <property type="evidence" value="ECO:0007669"/>
    <property type="project" value="TreeGrafter"/>
</dbReference>
<dbReference type="FunFam" id="4.10.280.10:FF:000032">
    <property type="entry name" value="Transcription factor bHLH123 family"/>
    <property type="match status" value="1"/>
</dbReference>